<comment type="similarity">
    <text evidence="2 10">Belongs to the glycosyltransferase 2 family. GalNAc-T subfamily.</text>
</comment>
<comment type="subcellular location">
    <subcellularLocation>
        <location evidence="1 10">Golgi apparatus membrane</location>
        <topology evidence="1 10">Single-pass type II membrane protein</topology>
    </subcellularLocation>
</comment>
<dbReference type="EMBL" id="OC320401">
    <property type="protein sequence ID" value="CAD7407984.1"/>
    <property type="molecule type" value="Genomic_DNA"/>
</dbReference>
<keyword evidence="3" id="KW-0812">Transmembrane</keyword>
<dbReference type="Pfam" id="PF00535">
    <property type="entry name" value="Glycos_transf_2"/>
    <property type="match status" value="1"/>
</dbReference>
<dbReference type="GO" id="GO:0000139">
    <property type="term" value="C:Golgi membrane"/>
    <property type="evidence" value="ECO:0007669"/>
    <property type="project" value="UniProtKB-SubCell"/>
</dbReference>
<dbReference type="UniPathway" id="UPA00378"/>
<dbReference type="SUPFAM" id="SSF50370">
    <property type="entry name" value="Ricin B-like lectins"/>
    <property type="match status" value="2"/>
</dbReference>
<keyword evidence="8" id="KW-0472">Membrane</keyword>
<protein>
    <recommendedName>
        <fullName evidence="10">Polypeptide N-acetylgalactosaminyltransferase</fullName>
        <ecNumber evidence="10">2.4.1.-</ecNumber>
    </recommendedName>
    <alternativeName>
        <fullName evidence="10">Protein-UDP acetylgalactosaminyltransferase</fullName>
    </alternativeName>
</protein>
<dbReference type="AlphaFoldDB" id="A0A7R9D6M5"/>
<keyword evidence="7 10" id="KW-0333">Golgi apparatus</keyword>
<dbReference type="FunFam" id="2.80.10.50:FF:000096">
    <property type="entry name" value="Polypeptide N-acetylgalactosaminyltransferase"/>
    <property type="match status" value="1"/>
</dbReference>
<dbReference type="SMART" id="SM00458">
    <property type="entry name" value="RICIN"/>
    <property type="match status" value="1"/>
</dbReference>
<dbReference type="CDD" id="cd02510">
    <property type="entry name" value="pp-GalNAc-T"/>
    <property type="match status" value="1"/>
</dbReference>
<evidence type="ECO:0000256" key="5">
    <source>
        <dbReference type="ARBA" id="ARBA00022968"/>
    </source>
</evidence>
<dbReference type="GO" id="GO:0030246">
    <property type="term" value="F:carbohydrate binding"/>
    <property type="evidence" value="ECO:0007669"/>
    <property type="project" value="UniProtKB-KW"/>
</dbReference>
<keyword evidence="10" id="KW-0808">Transferase</keyword>
<dbReference type="CDD" id="cd23462">
    <property type="entry name" value="beta-trefoil_Ricin_Pgant9-like"/>
    <property type="match status" value="1"/>
</dbReference>
<dbReference type="PROSITE" id="PS50231">
    <property type="entry name" value="RICIN_B_LECTIN"/>
    <property type="match status" value="2"/>
</dbReference>
<evidence type="ECO:0000256" key="10">
    <source>
        <dbReference type="RuleBase" id="RU361242"/>
    </source>
</evidence>
<keyword evidence="10" id="KW-0328">Glycosyltransferase</keyword>
<dbReference type="SUPFAM" id="SSF53448">
    <property type="entry name" value="Nucleotide-diphospho-sugar transferases"/>
    <property type="match status" value="1"/>
</dbReference>
<dbReference type="InterPro" id="IPR001173">
    <property type="entry name" value="Glyco_trans_2-like"/>
</dbReference>
<dbReference type="EC" id="2.4.1.-" evidence="10"/>
<evidence type="ECO:0000256" key="8">
    <source>
        <dbReference type="ARBA" id="ARBA00023136"/>
    </source>
</evidence>
<dbReference type="Gene3D" id="2.80.10.50">
    <property type="match status" value="2"/>
</dbReference>
<evidence type="ECO:0000256" key="2">
    <source>
        <dbReference type="ARBA" id="ARBA00005680"/>
    </source>
</evidence>
<evidence type="ECO:0000256" key="3">
    <source>
        <dbReference type="ARBA" id="ARBA00022692"/>
    </source>
</evidence>
<proteinExistence type="inferred from homology"/>
<dbReference type="GO" id="GO:0006493">
    <property type="term" value="P:protein O-linked glycosylation"/>
    <property type="evidence" value="ECO:0007669"/>
    <property type="project" value="TreeGrafter"/>
</dbReference>
<organism evidence="12">
    <name type="scientific">Timema cristinae</name>
    <name type="common">Walking stick</name>
    <dbReference type="NCBI Taxonomy" id="61476"/>
    <lineage>
        <taxon>Eukaryota</taxon>
        <taxon>Metazoa</taxon>
        <taxon>Ecdysozoa</taxon>
        <taxon>Arthropoda</taxon>
        <taxon>Hexapoda</taxon>
        <taxon>Insecta</taxon>
        <taxon>Pterygota</taxon>
        <taxon>Neoptera</taxon>
        <taxon>Polyneoptera</taxon>
        <taxon>Phasmatodea</taxon>
        <taxon>Timematodea</taxon>
        <taxon>Timematoidea</taxon>
        <taxon>Timematidae</taxon>
        <taxon>Timema</taxon>
    </lineage>
</organism>
<evidence type="ECO:0000259" key="11">
    <source>
        <dbReference type="SMART" id="SM00458"/>
    </source>
</evidence>
<reference evidence="12" key="1">
    <citation type="submission" date="2020-11" db="EMBL/GenBank/DDBJ databases">
        <authorList>
            <person name="Tran Van P."/>
        </authorList>
    </citation>
    <scope>NUCLEOTIDE SEQUENCE</scope>
</reference>
<dbReference type="Gene3D" id="3.90.550.10">
    <property type="entry name" value="Spore Coat Polysaccharide Biosynthesis Protein SpsA, Chain A"/>
    <property type="match status" value="1"/>
</dbReference>
<evidence type="ECO:0000313" key="12">
    <source>
        <dbReference type="EMBL" id="CAD7407984.1"/>
    </source>
</evidence>
<keyword evidence="9 10" id="KW-1015">Disulfide bond</keyword>
<comment type="pathway">
    <text evidence="10">Protein modification; protein glycosylation.</text>
</comment>
<feature type="domain" description="Ricin B lectin" evidence="11">
    <location>
        <begin position="345"/>
        <end position="467"/>
    </location>
</feature>
<dbReference type="InterPro" id="IPR035992">
    <property type="entry name" value="Ricin_B-like_lectins"/>
</dbReference>
<accession>A0A7R9D6M5</accession>
<dbReference type="GO" id="GO:0004653">
    <property type="term" value="F:polypeptide N-acetylgalactosaminyltransferase activity"/>
    <property type="evidence" value="ECO:0007669"/>
    <property type="project" value="TreeGrafter"/>
</dbReference>
<name>A0A7R9D6M5_TIMCR</name>
<dbReference type="Pfam" id="PF00652">
    <property type="entry name" value="Ricin_B_lectin"/>
    <property type="match status" value="1"/>
</dbReference>
<evidence type="ECO:0000256" key="4">
    <source>
        <dbReference type="ARBA" id="ARBA00022734"/>
    </source>
</evidence>
<keyword evidence="5" id="KW-0735">Signal-anchor</keyword>
<keyword evidence="10" id="KW-0464">Manganese</keyword>
<evidence type="ECO:0000256" key="7">
    <source>
        <dbReference type="ARBA" id="ARBA00023034"/>
    </source>
</evidence>
<dbReference type="InterPro" id="IPR045885">
    <property type="entry name" value="GalNAc-T"/>
</dbReference>
<keyword evidence="6" id="KW-1133">Transmembrane helix</keyword>
<evidence type="ECO:0000256" key="1">
    <source>
        <dbReference type="ARBA" id="ARBA00004323"/>
    </source>
</evidence>
<comment type="cofactor">
    <cofactor evidence="10">
        <name>Mn(2+)</name>
        <dbReference type="ChEBI" id="CHEBI:29035"/>
    </cofactor>
</comment>
<evidence type="ECO:0000256" key="6">
    <source>
        <dbReference type="ARBA" id="ARBA00022989"/>
    </source>
</evidence>
<sequence>MSQYELTDDPTPRIPREISCMWCDRMLQIVHLLKVAALSHAAAHTKRQLDDYMSSYPQVKIVRASKREGLIRARLIGAKHATAPVLTYLDSHCECTTGWLEPLLERIARDSTTVVCPVIDVIDDTTLEYHWRDSGGVNVGGFDWNLQFNWHAVPEKERKKHKNSAEPVWSPTMAGGLFAIDKAFFEKLGTYDSGFDIWGGENLELSFKTWMCGGTLEIVPCSHVGHIFRKRSPYKWRSGVNVLKRNSIRLAEVWLDDYAKYYYQRVGNDLGDFGDVSSRKELRNKLGCKSFQWYLDNIYPELFVPGHAVASGEVRNMGAGSKTCLDSPARKADLHKAVGLYPCHNQGGNQIRNDWSLICVDSACKSEDMHKAVGVWPCHKQGGNQYWMLSKAGEIRRDEACLDYAGQDVILYPCHGTKGNQFWQYKPDTHLILHGSSKKCLAISESKQKLLMEECSSDNERQQWKFENYDPSKL</sequence>
<evidence type="ECO:0000256" key="9">
    <source>
        <dbReference type="ARBA" id="ARBA00023157"/>
    </source>
</evidence>
<dbReference type="PANTHER" id="PTHR11675:SF131">
    <property type="entry name" value="POLYPEPTIDE N-ACETYLGALACTOSAMINYLTRANSFERASE 9-RELATED"/>
    <property type="match status" value="1"/>
</dbReference>
<dbReference type="InterPro" id="IPR000772">
    <property type="entry name" value="Ricin_B_lectin"/>
</dbReference>
<gene>
    <name evidence="12" type="ORF">TCEB3V08_LOCUS9300</name>
</gene>
<dbReference type="PANTHER" id="PTHR11675">
    <property type="entry name" value="N-ACETYLGALACTOSAMINYLTRANSFERASE"/>
    <property type="match status" value="1"/>
</dbReference>
<dbReference type="InterPro" id="IPR029044">
    <property type="entry name" value="Nucleotide-diphossugar_trans"/>
</dbReference>
<keyword evidence="4 10" id="KW-0430">Lectin</keyword>
<dbReference type="FunFam" id="3.90.550.10:FF:000195">
    <property type="entry name" value="Polypeptide N-acetylgalactosaminyltransferase like 6"/>
    <property type="match status" value="1"/>
</dbReference>